<name>A0A0B0EK54_9BACT</name>
<evidence type="ECO:0000259" key="1">
    <source>
        <dbReference type="Pfam" id="PF00126"/>
    </source>
</evidence>
<sequence>MFVTHFCFYNRYSFYLTPLCQYRYNASGLMKVKFKIWMEQDGSVAFAEGRRMLLEAVDRLGSLNAAAKELGMSYRAAWGKIKATEKTLGMKLLDVTTGGKGGGGAKLTREARELVSFYNSYMQKISLIAEKEFKLMFKQK</sequence>
<evidence type="ECO:0000313" key="3">
    <source>
        <dbReference type="Proteomes" id="UP000030652"/>
    </source>
</evidence>
<dbReference type="GO" id="GO:0003700">
    <property type="term" value="F:DNA-binding transcription factor activity"/>
    <property type="evidence" value="ECO:0007669"/>
    <property type="project" value="InterPro"/>
</dbReference>
<dbReference type="eggNOG" id="COG2005">
    <property type="taxonomic scope" value="Bacteria"/>
</dbReference>
<dbReference type="AlphaFoldDB" id="A0A0B0EK54"/>
<gene>
    <name evidence="2" type="ORF">SCABRO_03154</name>
</gene>
<dbReference type="SUPFAM" id="SSF46785">
    <property type="entry name" value="Winged helix' DNA-binding domain"/>
    <property type="match status" value="1"/>
</dbReference>
<reference evidence="2 3" key="1">
    <citation type="submission" date="2014-10" db="EMBL/GenBank/DDBJ databases">
        <title>Draft genome of anammox bacterium scalindua brodae, obtained using differential coverage binning of sequence data from two enrichment reactors.</title>
        <authorList>
            <person name="Speth D.R."/>
            <person name="Russ L."/>
            <person name="Kartal B."/>
            <person name="Op den Camp H.J."/>
            <person name="Dutilh B.E."/>
            <person name="Jetten M.S."/>
        </authorList>
    </citation>
    <scope>NUCLEOTIDE SEQUENCE [LARGE SCALE GENOMIC DNA]</scope>
    <source>
        <strain evidence="2">RU1</strain>
    </source>
</reference>
<evidence type="ECO:0000313" key="2">
    <source>
        <dbReference type="EMBL" id="KHE91095.1"/>
    </source>
</evidence>
<dbReference type="Proteomes" id="UP000030652">
    <property type="component" value="Unassembled WGS sequence"/>
</dbReference>
<dbReference type="Gene3D" id="1.10.10.10">
    <property type="entry name" value="Winged helix-like DNA-binding domain superfamily/Winged helix DNA-binding domain"/>
    <property type="match status" value="1"/>
</dbReference>
<accession>A0A0B0EK54</accession>
<proteinExistence type="predicted"/>
<dbReference type="InterPro" id="IPR000847">
    <property type="entry name" value="LysR_HTH_N"/>
</dbReference>
<protein>
    <recommendedName>
        <fullName evidence="1">HTH lysR-type domain-containing protein</fullName>
    </recommendedName>
</protein>
<dbReference type="InterPro" id="IPR051815">
    <property type="entry name" value="Molybdate_resp_trans_reg"/>
</dbReference>
<dbReference type="InterPro" id="IPR036388">
    <property type="entry name" value="WH-like_DNA-bd_sf"/>
</dbReference>
<dbReference type="EMBL" id="JRYO01000216">
    <property type="protein sequence ID" value="KHE91095.1"/>
    <property type="molecule type" value="Genomic_DNA"/>
</dbReference>
<organism evidence="2 3">
    <name type="scientific">Candidatus Scalindua brodae</name>
    <dbReference type="NCBI Taxonomy" id="237368"/>
    <lineage>
        <taxon>Bacteria</taxon>
        <taxon>Pseudomonadati</taxon>
        <taxon>Planctomycetota</taxon>
        <taxon>Candidatus Brocadiia</taxon>
        <taxon>Candidatus Brocadiales</taxon>
        <taxon>Candidatus Scalinduaceae</taxon>
        <taxon>Candidatus Scalindua</taxon>
    </lineage>
</organism>
<dbReference type="PANTHER" id="PTHR30432:SF1">
    <property type="entry name" value="DNA-BINDING TRANSCRIPTIONAL DUAL REGULATOR MODE"/>
    <property type="match status" value="1"/>
</dbReference>
<dbReference type="PANTHER" id="PTHR30432">
    <property type="entry name" value="TRANSCRIPTIONAL REGULATOR MODE"/>
    <property type="match status" value="1"/>
</dbReference>
<dbReference type="PATRIC" id="fig|237368.3.peg.3413"/>
<comment type="caution">
    <text evidence="2">The sequence shown here is derived from an EMBL/GenBank/DDBJ whole genome shotgun (WGS) entry which is preliminary data.</text>
</comment>
<dbReference type="Pfam" id="PF00126">
    <property type="entry name" value="HTH_1"/>
    <property type="match status" value="1"/>
</dbReference>
<dbReference type="InterPro" id="IPR036390">
    <property type="entry name" value="WH_DNA-bd_sf"/>
</dbReference>
<feature type="domain" description="HTH lysR-type" evidence="1">
    <location>
        <begin position="53"/>
        <end position="112"/>
    </location>
</feature>